<proteinExistence type="predicted"/>
<name>A0A840D0P0_9BACE</name>
<keyword evidence="2" id="KW-1185">Reference proteome</keyword>
<gene>
    <name evidence="1" type="ORF">GGR06_002966</name>
</gene>
<reference evidence="1" key="1">
    <citation type="submission" date="2020-08" db="EMBL/GenBank/DDBJ databases">
        <title>Genomic Encyclopedia of Type Strains, Phase IV (KMG-IV): sequencing the most valuable type-strain genomes for metagenomic binning, comparative biology and taxonomic classification.</title>
        <authorList>
            <person name="Goeker M."/>
        </authorList>
    </citation>
    <scope>NUCLEOTIDE SEQUENCE [LARGE SCALE GENOMIC DNA]</scope>
    <source>
        <strain evidence="1">DSM 105720</strain>
    </source>
</reference>
<evidence type="ECO:0000313" key="2">
    <source>
        <dbReference type="Proteomes" id="UP000560658"/>
    </source>
</evidence>
<comment type="caution">
    <text evidence="1">The sequence shown here is derived from an EMBL/GenBank/DDBJ whole genome shotgun (WGS) entry which is preliminary data.</text>
</comment>
<protein>
    <submittedName>
        <fullName evidence="1">Uncharacterized protein</fullName>
    </submittedName>
</protein>
<accession>A0A840D0P0</accession>
<dbReference type="Proteomes" id="UP000560658">
    <property type="component" value="Unassembled WGS sequence"/>
</dbReference>
<dbReference type="AlphaFoldDB" id="A0A840D0P0"/>
<sequence>MRDPSKMMRDTSKKGQKCGKMMRDTALKKYLSLPNTLNYCLLSEKQ</sequence>
<evidence type="ECO:0000313" key="1">
    <source>
        <dbReference type="EMBL" id="MBB4045156.1"/>
    </source>
</evidence>
<organism evidence="1 2">
    <name type="scientific">Bacteroides reticulotermitis</name>
    <dbReference type="NCBI Taxonomy" id="1133319"/>
    <lineage>
        <taxon>Bacteria</taxon>
        <taxon>Pseudomonadati</taxon>
        <taxon>Bacteroidota</taxon>
        <taxon>Bacteroidia</taxon>
        <taxon>Bacteroidales</taxon>
        <taxon>Bacteroidaceae</taxon>
        <taxon>Bacteroides</taxon>
    </lineage>
</organism>
<dbReference type="EMBL" id="JACIER010000012">
    <property type="protein sequence ID" value="MBB4045156.1"/>
    <property type="molecule type" value="Genomic_DNA"/>
</dbReference>